<dbReference type="InterPro" id="IPR037402">
    <property type="entry name" value="YidZ_PBP2"/>
</dbReference>
<dbReference type="Pfam" id="PF00126">
    <property type="entry name" value="HTH_1"/>
    <property type="match status" value="1"/>
</dbReference>
<dbReference type="Gene3D" id="3.40.190.10">
    <property type="entry name" value="Periplasmic binding protein-like II"/>
    <property type="match status" value="2"/>
</dbReference>
<evidence type="ECO:0000256" key="2">
    <source>
        <dbReference type="ARBA" id="ARBA00023015"/>
    </source>
</evidence>
<organism evidence="6 7">
    <name type="scientific">Thalassotalea loyana</name>
    <dbReference type="NCBI Taxonomy" id="280483"/>
    <lineage>
        <taxon>Bacteria</taxon>
        <taxon>Pseudomonadati</taxon>
        <taxon>Pseudomonadota</taxon>
        <taxon>Gammaproteobacteria</taxon>
        <taxon>Alteromonadales</taxon>
        <taxon>Colwelliaceae</taxon>
        <taxon>Thalassotalea</taxon>
    </lineage>
</organism>
<dbReference type="PROSITE" id="PS50931">
    <property type="entry name" value="HTH_LYSR"/>
    <property type="match status" value="1"/>
</dbReference>
<evidence type="ECO:0000313" key="6">
    <source>
        <dbReference type="EMBL" id="GLX85659.1"/>
    </source>
</evidence>
<keyword evidence="4" id="KW-0804">Transcription</keyword>
<name>A0ABQ6HDM8_9GAMM</name>
<protein>
    <submittedName>
        <fullName evidence="6">Transcriptional regulator</fullName>
    </submittedName>
</protein>
<dbReference type="Gene3D" id="1.10.10.10">
    <property type="entry name" value="Winged helix-like DNA-binding domain superfamily/Winged helix DNA-binding domain"/>
    <property type="match status" value="1"/>
</dbReference>
<sequence>MLADKPMKQLDLNLLKVFEALYIERNMTQAAKVLFVSPSAISHAVKRLRESLGDELFVRKGSNMEPTSSCRQIAPEIIDLLAKLRSVLQSCGEFELAQSHQTFTLAIHEALEALVLPSIQEAVAQQAPFAQIKSVKLNRENVARQLSNRQVDVVIDVARALKMPIKHLPLSDDNFAILMSKQYAPNKKMSEAEYFERKHIAVSNRSDGNVVEDIAFLQRGLNRKIQTRCQNYHTAKALLAGNDYLLTLPSMIAKELVDDSLVIVELPIQLPKIATHLYWHQNTEQDPAIQWLRDVVHTAFISR</sequence>
<feature type="domain" description="HTH lysR-type" evidence="5">
    <location>
        <begin position="10"/>
        <end position="67"/>
    </location>
</feature>
<dbReference type="Proteomes" id="UP001157134">
    <property type="component" value="Unassembled WGS sequence"/>
</dbReference>
<proteinExistence type="inferred from homology"/>
<accession>A0ABQ6HDM8</accession>
<dbReference type="PANTHER" id="PTHR30118:SF15">
    <property type="entry name" value="TRANSCRIPTIONAL REGULATORY PROTEIN"/>
    <property type="match status" value="1"/>
</dbReference>
<gene>
    <name evidence="6" type="ORF">tloyanaT_19110</name>
</gene>
<dbReference type="InterPro" id="IPR036388">
    <property type="entry name" value="WH-like_DNA-bd_sf"/>
</dbReference>
<dbReference type="PANTHER" id="PTHR30118">
    <property type="entry name" value="HTH-TYPE TRANSCRIPTIONAL REGULATOR LEUO-RELATED"/>
    <property type="match status" value="1"/>
</dbReference>
<dbReference type="InterPro" id="IPR000847">
    <property type="entry name" value="LysR_HTH_N"/>
</dbReference>
<evidence type="ECO:0000313" key="7">
    <source>
        <dbReference type="Proteomes" id="UP001157134"/>
    </source>
</evidence>
<keyword evidence="3" id="KW-0238">DNA-binding</keyword>
<dbReference type="SUPFAM" id="SSF53850">
    <property type="entry name" value="Periplasmic binding protein-like II"/>
    <property type="match status" value="1"/>
</dbReference>
<dbReference type="SUPFAM" id="SSF46785">
    <property type="entry name" value="Winged helix' DNA-binding domain"/>
    <property type="match status" value="1"/>
</dbReference>
<reference evidence="6 7" key="1">
    <citation type="submission" date="2023-03" db="EMBL/GenBank/DDBJ databases">
        <title>Thalassotalea loyana LMG 22536T draft genome sequence.</title>
        <authorList>
            <person name="Sawabe T."/>
        </authorList>
    </citation>
    <scope>NUCLEOTIDE SEQUENCE [LARGE SCALE GENOMIC DNA]</scope>
    <source>
        <strain evidence="6 7">LMG 22536</strain>
    </source>
</reference>
<dbReference type="EMBL" id="BSSV01000003">
    <property type="protein sequence ID" value="GLX85659.1"/>
    <property type="molecule type" value="Genomic_DNA"/>
</dbReference>
<dbReference type="InterPro" id="IPR036390">
    <property type="entry name" value="WH_DNA-bd_sf"/>
</dbReference>
<keyword evidence="2" id="KW-0805">Transcription regulation</keyword>
<evidence type="ECO:0000259" key="5">
    <source>
        <dbReference type="PROSITE" id="PS50931"/>
    </source>
</evidence>
<dbReference type="InterPro" id="IPR050389">
    <property type="entry name" value="LysR-type_TF"/>
</dbReference>
<keyword evidence="7" id="KW-1185">Reference proteome</keyword>
<dbReference type="PRINTS" id="PR00039">
    <property type="entry name" value="HTHLYSR"/>
</dbReference>
<evidence type="ECO:0000256" key="1">
    <source>
        <dbReference type="ARBA" id="ARBA00009437"/>
    </source>
</evidence>
<comment type="caution">
    <text evidence="6">The sequence shown here is derived from an EMBL/GenBank/DDBJ whole genome shotgun (WGS) entry which is preliminary data.</text>
</comment>
<comment type="similarity">
    <text evidence="1">Belongs to the LysR transcriptional regulatory family.</text>
</comment>
<evidence type="ECO:0000256" key="3">
    <source>
        <dbReference type="ARBA" id="ARBA00023125"/>
    </source>
</evidence>
<dbReference type="CDD" id="cd08417">
    <property type="entry name" value="PBP2_Nitroaromatics_like"/>
    <property type="match status" value="1"/>
</dbReference>
<evidence type="ECO:0000256" key="4">
    <source>
        <dbReference type="ARBA" id="ARBA00023163"/>
    </source>
</evidence>
<dbReference type="InterPro" id="IPR005119">
    <property type="entry name" value="LysR_subst-bd"/>
</dbReference>
<dbReference type="Pfam" id="PF03466">
    <property type="entry name" value="LysR_substrate"/>
    <property type="match status" value="1"/>
</dbReference>